<evidence type="ECO:0000313" key="2">
    <source>
        <dbReference type="Proteomes" id="UP000033870"/>
    </source>
</evidence>
<dbReference type="GO" id="GO:0003676">
    <property type="term" value="F:nucleic acid binding"/>
    <property type="evidence" value="ECO:0007669"/>
    <property type="project" value="InterPro"/>
</dbReference>
<dbReference type="SUPFAM" id="SSF53098">
    <property type="entry name" value="Ribonuclease H-like"/>
    <property type="match status" value="1"/>
</dbReference>
<organism evidence="1 2">
    <name type="scientific">Candidatus Magasanikbacteria bacterium GW2011_GWA2_56_11</name>
    <dbReference type="NCBI Taxonomy" id="1619044"/>
    <lineage>
        <taxon>Bacteria</taxon>
        <taxon>Candidatus Magasanikiibacteriota</taxon>
    </lineage>
</organism>
<dbReference type="AlphaFoldDB" id="A0A0G1YH04"/>
<protein>
    <submittedName>
        <fullName evidence="1">Uncharacterized protein</fullName>
    </submittedName>
</protein>
<comment type="caution">
    <text evidence="1">The sequence shown here is derived from an EMBL/GenBank/DDBJ whole genome shotgun (WGS) entry which is preliminary data.</text>
</comment>
<accession>A0A0G1YH04</accession>
<dbReference type="EMBL" id="LCRX01000006">
    <property type="protein sequence ID" value="KKW42526.1"/>
    <property type="molecule type" value="Genomic_DNA"/>
</dbReference>
<evidence type="ECO:0000313" key="1">
    <source>
        <dbReference type="EMBL" id="KKW42526.1"/>
    </source>
</evidence>
<proteinExistence type="predicted"/>
<dbReference type="Proteomes" id="UP000033870">
    <property type="component" value="Unassembled WGS sequence"/>
</dbReference>
<sequence length="176" mass="20687">MEISPYSKNIIFYDTEFTDLNPRVGELLSVGLVKNTGEELYLELEHTGPAHPWVQQKVLPHLTGEKTTRTEARRLIREFIGDEKPYLVSYVNQFDAIYWYELFGSAQEHPAYWIPIDFASILFGCGYSPNSLGKHSFFQELELDKTSYREHNALDDARLLREVYRRFYERLDRIGK</sequence>
<dbReference type="InterPro" id="IPR036397">
    <property type="entry name" value="RNaseH_sf"/>
</dbReference>
<name>A0A0G1YH04_9BACT</name>
<gene>
    <name evidence="1" type="ORF">UY92_C0006G0087</name>
</gene>
<dbReference type="InterPro" id="IPR012337">
    <property type="entry name" value="RNaseH-like_sf"/>
</dbReference>
<dbReference type="STRING" id="1619044.UY92_C0006G0087"/>
<dbReference type="Gene3D" id="3.30.420.10">
    <property type="entry name" value="Ribonuclease H-like superfamily/Ribonuclease H"/>
    <property type="match status" value="1"/>
</dbReference>
<reference evidence="1 2" key="1">
    <citation type="journal article" date="2015" name="Nature">
        <title>rRNA introns, odd ribosomes, and small enigmatic genomes across a large radiation of phyla.</title>
        <authorList>
            <person name="Brown C.T."/>
            <person name="Hug L.A."/>
            <person name="Thomas B.C."/>
            <person name="Sharon I."/>
            <person name="Castelle C.J."/>
            <person name="Singh A."/>
            <person name="Wilkins M.J."/>
            <person name="Williams K.H."/>
            <person name="Banfield J.F."/>
        </authorList>
    </citation>
    <scope>NUCLEOTIDE SEQUENCE [LARGE SCALE GENOMIC DNA]</scope>
</reference>